<evidence type="ECO:0000313" key="10">
    <source>
        <dbReference type="Proteomes" id="UP001301388"/>
    </source>
</evidence>
<keyword evidence="7" id="KW-0472">Membrane</keyword>
<organism evidence="9 10">
    <name type="scientific">Pseudanabaena galeata UHCC 0370</name>
    <dbReference type="NCBI Taxonomy" id="3110310"/>
    <lineage>
        <taxon>Bacteria</taxon>
        <taxon>Bacillati</taxon>
        <taxon>Cyanobacteriota</taxon>
        <taxon>Cyanophyceae</taxon>
        <taxon>Pseudanabaenales</taxon>
        <taxon>Pseudanabaenaceae</taxon>
        <taxon>Pseudanabaena</taxon>
    </lineage>
</organism>
<keyword evidence="2" id="KW-0479">Metal-binding</keyword>
<keyword evidence="3 6" id="KW-0378">Hydrolase</keyword>
<evidence type="ECO:0000259" key="8">
    <source>
        <dbReference type="Pfam" id="PF01435"/>
    </source>
</evidence>
<keyword evidence="7" id="KW-0812">Transmembrane</keyword>
<feature type="transmembrane region" description="Helical" evidence="7">
    <location>
        <begin position="79"/>
        <end position="100"/>
    </location>
</feature>
<dbReference type="InterPro" id="IPR001915">
    <property type="entry name" value="Peptidase_M48"/>
</dbReference>
<comment type="caution">
    <text evidence="9">The sequence shown here is derived from an EMBL/GenBank/DDBJ whole genome shotgun (WGS) entry which is preliminary data.</text>
</comment>
<feature type="domain" description="Peptidase M48" evidence="8">
    <location>
        <begin position="138"/>
        <end position="201"/>
    </location>
</feature>
<gene>
    <name evidence="9" type="ORF">VB774_00790</name>
</gene>
<dbReference type="InterPro" id="IPR052173">
    <property type="entry name" value="Beta-lactam_resp_regulator"/>
</dbReference>
<evidence type="ECO:0000256" key="3">
    <source>
        <dbReference type="ARBA" id="ARBA00022801"/>
    </source>
</evidence>
<keyword evidence="7" id="KW-1133">Transmembrane helix</keyword>
<evidence type="ECO:0000256" key="2">
    <source>
        <dbReference type="ARBA" id="ARBA00022723"/>
    </source>
</evidence>
<keyword evidence="10" id="KW-1185">Reference proteome</keyword>
<feature type="transmembrane region" description="Helical" evidence="7">
    <location>
        <begin position="42"/>
        <end position="67"/>
    </location>
</feature>
<dbReference type="RefSeq" id="WP_323259069.1">
    <property type="nucleotide sequence ID" value="NZ_JAYGIE010000002.1"/>
</dbReference>
<evidence type="ECO:0000313" key="9">
    <source>
        <dbReference type="EMBL" id="MEA5476144.1"/>
    </source>
</evidence>
<comment type="cofactor">
    <cofactor evidence="6">
        <name>Zn(2+)</name>
        <dbReference type="ChEBI" id="CHEBI:29105"/>
    </cofactor>
    <text evidence="6">Binds 1 zinc ion per subunit.</text>
</comment>
<dbReference type="PANTHER" id="PTHR34978:SF3">
    <property type="entry name" value="SLR0241 PROTEIN"/>
    <property type="match status" value="1"/>
</dbReference>
<dbReference type="CDD" id="cd07326">
    <property type="entry name" value="M56_BlaR1_MecR1_like"/>
    <property type="match status" value="1"/>
</dbReference>
<keyword evidence="5 6" id="KW-0482">Metalloprotease</keyword>
<reference evidence="9 10" key="1">
    <citation type="submission" date="2023-12" db="EMBL/GenBank/DDBJ databases">
        <title>Baltic Sea Cyanobacteria.</title>
        <authorList>
            <person name="Delbaje E."/>
            <person name="Fewer D.P."/>
            <person name="Shishido T.K."/>
        </authorList>
    </citation>
    <scope>NUCLEOTIDE SEQUENCE [LARGE SCALE GENOMIC DNA]</scope>
    <source>
        <strain evidence="9 10">UHCC 0370</strain>
    </source>
</reference>
<evidence type="ECO:0000256" key="7">
    <source>
        <dbReference type="SAM" id="Phobius"/>
    </source>
</evidence>
<accession>A0ABU5TCZ8</accession>
<name>A0ABU5TCZ8_9CYAN</name>
<dbReference type="Proteomes" id="UP001301388">
    <property type="component" value="Unassembled WGS sequence"/>
</dbReference>
<protein>
    <submittedName>
        <fullName evidence="9">M56 family metallopeptidase</fullName>
    </submittedName>
</protein>
<evidence type="ECO:0000256" key="5">
    <source>
        <dbReference type="ARBA" id="ARBA00023049"/>
    </source>
</evidence>
<evidence type="ECO:0000256" key="6">
    <source>
        <dbReference type="RuleBase" id="RU003983"/>
    </source>
</evidence>
<evidence type="ECO:0000256" key="4">
    <source>
        <dbReference type="ARBA" id="ARBA00022833"/>
    </source>
</evidence>
<proteinExistence type="inferred from homology"/>
<dbReference type="PANTHER" id="PTHR34978">
    <property type="entry name" value="POSSIBLE SENSOR-TRANSDUCER PROTEIN BLAR"/>
    <property type="match status" value="1"/>
</dbReference>
<dbReference type="Gene3D" id="3.30.2010.10">
    <property type="entry name" value="Metalloproteases ('zincins'), catalytic domain"/>
    <property type="match status" value="1"/>
</dbReference>
<dbReference type="Pfam" id="PF01435">
    <property type="entry name" value="Peptidase_M48"/>
    <property type="match status" value="1"/>
</dbReference>
<sequence length="295" mass="33819">MPFFSIHFVMLFGSLCLAWGLRYGWQNSSDATCPVSWQMRWQKALVCFVLPPLLVVMTAIAVLCMGAEGQMIGLQAGRLSYAIALMFLIYSVFRSGQLAWSGWQSLQKLQEMVTDVEHVNSVNQPIRLLNMPMLFAAQIGFWRSQLFVSQGLLDTLDAEHLEAVLWHERAHAHYRDTFWFFWLGCLRQVMPWLPNTQVLWEELLLLRELRADRWAAQYADGLLIAESLLAMVSSNNMHSTPTFAAAFGATNTSNRLEERVSFLLAEPEPLPQFSWRSLFWIGFSLLPLTVLPLHY</sequence>
<keyword evidence="4 6" id="KW-0862">Zinc</keyword>
<dbReference type="EMBL" id="JAYGIE010000002">
    <property type="protein sequence ID" value="MEA5476144.1"/>
    <property type="molecule type" value="Genomic_DNA"/>
</dbReference>
<comment type="similarity">
    <text evidence="6">Belongs to the peptidase M48 family.</text>
</comment>
<keyword evidence="1 6" id="KW-0645">Protease</keyword>
<evidence type="ECO:0000256" key="1">
    <source>
        <dbReference type="ARBA" id="ARBA00022670"/>
    </source>
</evidence>